<sequence length="306" mass="33707">MFSAEDIFAAYERIRDFIHRTPVMTSSYVDSLCGVQVYFKCEHLQKTGSFKARGALNAITHSSGNFGQALAWAAKINHIPCKVVAPNDAPSSKLNAIKDYGAEVVLCEPKDREIVCANLCNDQVDLVDPYNDYRVMAGQGTIGIEFLEQVPDLDILLLSVGGGGFCSGIVVAAKKIKPNIKVYCVEPEGKNLQYSLLQRERSWDSDAAPVKTIADGIRVLRIGEKCFPPILELCENKVLTVNDGEIIEAMKLIYSRMKQAIEPTGAVSLAALLKYRDQIITENRKKIGLVFCGGNIDLERLSALFQ</sequence>
<dbReference type="Pfam" id="PF00291">
    <property type="entry name" value="PALP"/>
    <property type="match status" value="1"/>
</dbReference>
<name>A0A0N5D7U7_THECL</name>
<dbReference type="OMA" id="IRHHIYQ"/>
<gene>
    <name evidence="11" type="ORF">TCLT_LOCUS9150</name>
</gene>
<proteinExistence type="inferred from homology"/>
<dbReference type="GO" id="GO:0000287">
    <property type="term" value="F:magnesium ion binding"/>
    <property type="evidence" value="ECO:0007669"/>
    <property type="project" value="TreeGrafter"/>
</dbReference>
<dbReference type="AlphaFoldDB" id="A0A0N5D7U7"/>
<dbReference type="InterPro" id="IPR000634">
    <property type="entry name" value="Ser/Thr_deHydtase_PyrdxlP-BS"/>
</dbReference>
<dbReference type="WBParaSite" id="TCLT_0000916101-mRNA-1">
    <property type="protein sequence ID" value="TCLT_0000916101-mRNA-1"/>
    <property type="gene ID" value="TCLT_0000916101"/>
</dbReference>
<evidence type="ECO:0000256" key="2">
    <source>
        <dbReference type="ARBA" id="ARBA00001933"/>
    </source>
</evidence>
<evidence type="ECO:0000256" key="4">
    <source>
        <dbReference type="ARBA" id="ARBA00001946"/>
    </source>
</evidence>
<dbReference type="STRING" id="103827.A0A0N5D7U7"/>
<dbReference type="Gene3D" id="3.40.50.1100">
    <property type="match status" value="2"/>
</dbReference>
<accession>A0A0N5D7U7</accession>
<protein>
    <recommendedName>
        <fullName evidence="6">L-serine ammonia-lyase</fullName>
        <ecNumber evidence="6">4.3.1.17</ecNumber>
    </recommendedName>
</protein>
<comment type="cofactor">
    <cofactor evidence="1">
        <name>Ca(2+)</name>
        <dbReference type="ChEBI" id="CHEBI:29108"/>
    </cofactor>
</comment>
<evidence type="ECO:0000313" key="12">
    <source>
        <dbReference type="Proteomes" id="UP000276776"/>
    </source>
</evidence>
<reference evidence="13" key="1">
    <citation type="submission" date="2017-02" db="UniProtKB">
        <authorList>
            <consortium name="WormBaseParasite"/>
        </authorList>
    </citation>
    <scope>IDENTIFICATION</scope>
</reference>
<keyword evidence="8" id="KW-0663">Pyridoxal phosphate</keyword>
<comment type="cofactor">
    <cofactor evidence="3">
        <name>Mn(2+)</name>
        <dbReference type="ChEBI" id="CHEBI:29035"/>
    </cofactor>
</comment>
<comment type="cofactor">
    <cofactor evidence="4">
        <name>Mg(2+)</name>
        <dbReference type="ChEBI" id="CHEBI:18420"/>
    </cofactor>
</comment>
<reference evidence="11 12" key="2">
    <citation type="submission" date="2018-11" db="EMBL/GenBank/DDBJ databases">
        <authorList>
            <consortium name="Pathogen Informatics"/>
        </authorList>
    </citation>
    <scope>NUCLEOTIDE SEQUENCE [LARGE SCALE GENOMIC DNA]</scope>
</reference>
<dbReference type="GO" id="GO:0003941">
    <property type="term" value="F:L-serine ammonia-lyase activity"/>
    <property type="evidence" value="ECO:0007669"/>
    <property type="project" value="UniProtKB-EC"/>
</dbReference>
<dbReference type="EC" id="4.3.1.17" evidence="6"/>
<dbReference type="InterPro" id="IPR001926">
    <property type="entry name" value="TrpB-like_PALP"/>
</dbReference>
<evidence type="ECO:0000256" key="6">
    <source>
        <dbReference type="ARBA" id="ARBA00012093"/>
    </source>
</evidence>
<keyword evidence="7" id="KW-0460">Magnesium</keyword>
<dbReference type="SUPFAM" id="SSF53686">
    <property type="entry name" value="Tryptophan synthase beta subunit-like PLP-dependent enzymes"/>
    <property type="match status" value="1"/>
</dbReference>
<comment type="catalytic activity">
    <reaction evidence="9">
        <text>L-serine = pyruvate + NH4(+)</text>
        <dbReference type="Rhea" id="RHEA:19169"/>
        <dbReference type="ChEBI" id="CHEBI:15361"/>
        <dbReference type="ChEBI" id="CHEBI:28938"/>
        <dbReference type="ChEBI" id="CHEBI:33384"/>
        <dbReference type="EC" id="4.3.1.17"/>
    </reaction>
</comment>
<dbReference type="GO" id="GO:0018114">
    <property type="term" value="F:threonine racemase activity"/>
    <property type="evidence" value="ECO:0007669"/>
    <property type="project" value="TreeGrafter"/>
</dbReference>
<comment type="similarity">
    <text evidence="5">Belongs to the serine/threonine dehydratase family.</text>
</comment>
<dbReference type="GO" id="GO:0030378">
    <property type="term" value="F:serine racemase activity"/>
    <property type="evidence" value="ECO:0007669"/>
    <property type="project" value="TreeGrafter"/>
</dbReference>
<evidence type="ECO:0000256" key="5">
    <source>
        <dbReference type="ARBA" id="ARBA00010869"/>
    </source>
</evidence>
<comment type="cofactor">
    <cofactor evidence="2">
        <name>pyridoxal 5'-phosphate</name>
        <dbReference type="ChEBI" id="CHEBI:597326"/>
    </cofactor>
</comment>
<evidence type="ECO:0000256" key="3">
    <source>
        <dbReference type="ARBA" id="ARBA00001936"/>
    </source>
</evidence>
<dbReference type="PANTHER" id="PTHR43050">
    <property type="entry name" value="SERINE / THREONINE RACEMASE FAMILY MEMBER"/>
    <property type="match status" value="1"/>
</dbReference>
<evidence type="ECO:0000256" key="8">
    <source>
        <dbReference type="ARBA" id="ARBA00022898"/>
    </source>
</evidence>
<dbReference type="PANTHER" id="PTHR43050:SF1">
    <property type="entry name" value="SERINE RACEMASE"/>
    <property type="match status" value="1"/>
</dbReference>
<feature type="domain" description="Tryptophan synthase beta chain-like PALP" evidence="10">
    <location>
        <begin position="14"/>
        <end position="293"/>
    </location>
</feature>
<evidence type="ECO:0000313" key="13">
    <source>
        <dbReference type="WBParaSite" id="TCLT_0000916101-mRNA-1"/>
    </source>
</evidence>
<dbReference type="PROSITE" id="PS00165">
    <property type="entry name" value="DEHYDRATASE_SER_THR"/>
    <property type="match status" value="1"/>
</dbReference>
<dbReference type="CDD" id="cd01562">
    <property type="entry name" value="Thr-dehyd"/>
    <property type="match status" value="1"/>
</dbReference>
<organism evidence="13">
    <name type="scientific">Thelazia callipaeda</name>
    <name type="common">Oriental eyeworm</name>
    <name type="synonym">Parasitic nematode</name>
    <dbReference type="NCBI Taxonomy" id="103827"/>
    <lineage>
        <taxon>Eukaryota</taxon>
        <taxon>Metazoa</taxon>
        <taxon>Ecdysozoa</taxon>
        <taxon>Nematoda</taxon>
        <taxon>Chromadorea</taxon>
        <taxon>Rhabditida</taxon>
        <taxon>Spirurina</taxon>
        <taxon>Spiruromorpha</taxon>
        <taxon>Thelazioidea</taxon>
        <taxon>Thelaziidae</taxon>
        <taxon>Thelazia</taxon>
    </lineage>
</organism>
<evidence type="ECO:0000313" key="11">
    <source>
        <dbReference type="EMBL" id="VDN06763.1"/>
    </source>
</evidence>
<dbReference type="GO" id="GO:0030170">
    <property type="term" value="F:pyridoxal phosphate binding"/>
    <property type="evidence" value="ECO:0007669"/>
    <property type="project" value="InterPro"/>
</dbReference>
<evidence type="ECO:0000256" key="1">
    <source>
        <dbReference type="ARBA" id="ARBA00001913"/>
    </source>
</evidence>
<evidence type="ECO:0000256" key="7">
    <source>
        <dbReference type="ARBA" id="ARBA00022842"/>
    </source>
</evidence>
<dbReference type="InterPro" id="IPR036052">
    <property type="entry name" value="TrpB-like_PALP_sf"/>
</dbReference>
<dbReference type="GO" id="GO:0070179">
    <property type="term" value="P:D-serine biosynthetic process"/>
    <property type="evidence" value="ECO:0007669"/>
    <property type="project" value="TreeGrafter"/>
</dbReference>
<keyword evidence="12" id="KW-1185">Reference proteome</keyword>
<dbReference type="GO" id="GO:0005524">
    <property type="term" value="F:ATP binding"/>
    <property type="evidence" value="ECO:0007669"/>
    <property type="project" value="TreeGrafter"/>
</dbReference>
<dbReference type="Proteomes" id="UP000276776">
    <property type="component" value="Unassembled WGS sequence"/>
</dbReference>
<evidence type="ECO:0000256" key="9">
    <source>
        <dbReference type="ARBA" id="ARBA00049406"/>
    </source>
</evidence>
<evidence type="ECO:0000259" key="10">
    <source>
        <dbReference type="Pfam" id="PF00291"/>
    </source>
</evidence>
<dbReference type="OrthoDB" id="4418812at2759"/>
<dbReference type="EMBL" id="UYYF01004741">
    <property type="protein sequence ID" value="VDN06763.1"/>
    <property type="molecule type" value="Genomic_DNA"/>
</dbReference>